<evidence type="ECO:0000313" key="4">
    <source>
        <dbReference type="Proteomes" id="UP000249819"/>
    </source>
</evidence>
<dbReference type="AlphaFoldDB" id="A0A327VLK3"/>
<dbReference type="EMBL" id="QLMA01000012">
    <property type="protein sequence ID" value="RAJ73689.1"/>
    <property type="molecule type" value="Genomic_DNA"/>
</dbReference>
<evidence type="ECO:0008006" key="5">
    <source>
        <dbReference type="Google" id="ProtNLM"/>
    </source>
</evidence>
<comment type="caution">
    <text evidence="3">The sequence shown here is derived from an EMBL/GenBank/DDBJ whole genome shotgun (WGS) entry which is preliminary data.</text>
</comment>
<feature type="compositionally biased region" description="Low complexity" evidence="1">
    <location>
        <begin position="414"/>
        <end position="424"/>
    </location>
</feature>
<keyword evidence="2" id="KW-0732">Signal</keyword>
<feature type="compositionally biased region" description="Polar residues" evidence="1">
    <location>
        <begin position="425"/>
        <end position="440"/>
    </location>
</feature>
<dbReference type="SUPFAM" id="SSF56935">
    <property type="entry name" value="Porins"/>
    <property type="match status" value="1"/>
</dbReference>
<dbReference type="RefSeq" id="WP_111595327.1">
    <property type="nucleotide sequence ID" value="NZ_QLMA01000012.1"/>
</dbReference>
<evidence type="ECO:0000256" key="2">
    <source>
        <dbReference type="SAM" id="SignalP"/>
    </source>
</evidence>
<dbReference type="OrthoDB" id="606930at2"/>
<feature type="chain" id="PRO_5016254003" description="Carboxypeptidase-like protein" evidence="2">
    <location>
        <begin position="23"/>
        <end position="653"/>
    </location>
</feature>
<feature type="region of interest" description="Disordered" evidence="1">
    <location>
        <begin position="408"/>
        <end position="440"/>
    </location>
</feature>
<organism evidence="3 4">
    <name type="scientific">Chitinophaga dinghuensis</name>
    <dbReference type="NCBI Taxonomy" id="1539050"/>
    <lineage>
        <taxon>Bacteria</taxon>
        <taxon>Pseudomonadati</taxon>
        <taxon>Bacteroidota</taxon>
        <taxon>Chitinophagia</taxon>
        <taxon>Chitinophagales</taxon>
        <taxon>Chitinophagaceae</taxon>
        <taxon>Chitinophaga</taxon>
    </lineage>
</organism>
<proteinExistence type="predicted"/>
<accession>A0A327VLK3</accession>
<sequence length="653" mass="73329">MKYILFIPFLLGILLLQTTSHAQQKDTIPLGTLHGNVMDSVYDYVLPSATIAVYKAADSSLITFQLTDGFGDFRIAKVPVNLPLKVVVSFMGYKSAVIYTKIPADTKDKDLKKINMERGAHTLKDVVVTRPPVELNGDTLEFNADAFKLDSNAVIEDLFKRLPGVTIWGDGVITVNGRPVNKVLIDGKEFFGGSVNMALQNIPKQAVDKIQVYQHEKDPSSPVRDSITDINIKLKKEWKMGKFGKVAAGGGTDGRYESDVMFSLFNKHTQFAVAGALNNINKSAGSISSLIDNGSYKTFSGLASYRPNFNSSGVQQTKSGGFILRHDFNDGANDYDNKHAIEGNAKYDDLTTHVNSTRNQITLLEQGQQVSNSNSRNINWVKRLDGNGKYERRAQSYEFSLAPTVNFSNMRNQSSSKTNTSSSSAGDVSQNVNESFGTNDSKQADVNLHFMKRPVYKPGGKSTLMTTQDYRFQSSSNDAINNSVTNFHSFLDNKQDNYYNRRYDTHKNAMSHNLDSKFGDLSQLLKKGKLLPVSVYAYNYISVSTERNNAAVQDYDTAHKTYTANSYLTNKSDLLQVKEMPALEFSKSISRNFVNRYYRSLNFSFVLKEEFFYMQNSSEKSFQNISRRYNNFIPHGSISYNNYLIDRSLPMQR</sequence>
<name>A0A327VLK3_9BACT</name>
<evidence type="ECO:0000256" key="1">
    <source>
        <dbReference type="SAM" id="MobiDB-lite"/>
    </source>
</evidence>
<feature type="signal peptide" evidence="2">
    <location>
        <begin position="1"/>
        <end position="22"/>
    </location>
</feature>
<dbReference type="Proteomes" id="UP000249819">
    <property type="component" value="Unassembled WGS sequence"/>
</dbReference>
<keyword evidence="4" id="KW-1185">Reference proteome</keyword>
<protein>
    <recommendedName>
        <fullName evidence="5">Carboxypeptidase-like protein</fullName>
    </recommendedName>
</protein>
<evidence type="ECO:0000313" key="3">
    <source>
        <dbReference type="EMBL" id="RAJ73689.1"/>
    </source>
</evidence>
<dbReference type="SUPFAM" id="SSF49464">
    <property type="entry name" value="Carboxypeptidase regulatory domain-like"/>
    <property type="match status" value="1"/>
</dbReference>
<dbReference type="InterPro" id="IPR008969">
    <property type="entry name" value="CarboxyPept-like_regulatory"/>
</dbReference>
<reference evidence="3 4" key="1">
    <citation type="submission" date="2018-06" db="EMBL/GenBank/DDBJ databases">
        <title>Genomic Encyclopedia of Archaeal and Bacterial Type Strains, Phase II (KMG-II): from individual species to whole genera.</title>
        <authorList>
            <person name="Goeker M."/>
        </authorList>
    </citation>
    <scope>NUCLEOTIDE SEQUENCE [LARGE SCALE GENOMIC DNA]</scope>
    <source>
        <strain evidence="3 4">DSM 29821</strain>
    </source>
</reference>
<gene>
    <name evidence="3" type="ORF">CLV59_11230</name>
</gene>